<dbReference type="AlphaFoldDB" id="A0AAW5WW63"/>
<evidence type="ECO:0000313" key="5">
    <source>
        <dbReference type="Proteomes" id="UP001211566"/>
    </source>
</evidence>
<keyword evidence="1" id="KW-1133">Transmembrane helix</keyword>
<dbReference type="InterPro" id="IPR016977">
    <property type="entry name" value="ComGF"/>
</dbReference>
<reference evidence="2 4" key="2">
    <citation type="submission" date="2022-01" db="EMBL/GenBank/DDBJ databases">
        <title>VMRC isolate genome collection.</title>
        <authorList>
            <person name="France M."/>
            <person name="Rutt L."/>
            <person name="Humphrys M."/>
            <person name="Ravel J."/>
        </authorList>
    </citation>
    <scope>NUCLEOTIDE SEQUENCE [LARGE SCALE GENOMIC DNA]</scope>
    <source>
        <strain evidence="2 4">C0172B4</strain>
    </source>
</reference>
<evidence type="ECO:0000256" key="1">
    <source>
        <dbReference type="SAM" id="Phobius"/>
    </source>
</evidence>
<dbReference type="EMBL" id="JAKHPW010000001">
    <property type="protein sequence ID" value="MCZ3621331.1"/>
    <property type="molecule type" value="Genomic_DNA"/>
</dbReference>
<reference evidence="3" key="1">
    <citation type="submission" date="2022-01" db="EMBL/GenBank/DDBJ databases">
        <title>STING isolate genome collection.</title>
        <authorList>
            <person name="France M."/>
            <person name="Rutt L."/>
            <person name="Humphrys M."/>
            <person name="Ravel J."/>
        </authorList>
    </citation>
    <scope>NUCLEOTIDE SEQUENCE</scope>
    <source>
        <strain evidence="3">C0081E5</strain>
    </source>
</reference>
<accession>A0AAW5WW63</accession>
<keyword evidence="1" id="KW-0472">Membrane</keyword>
<dbReference type="RefSeq" id="WP_269254327.1">
    <property type="nucleotide sequence ID" value="NZ_JAKHEY010000001.1"/>
</dbReference>
<gene>
    <name evidence="2" type="ORF">L2772_00425</name>
    <name evidence="3" type="ORF">L2Z99_00425</name>
</gene>
<evidence type="ECO:0000313" key="3">
    <source>
        <dbReference type="EMBL" id="MCZ9677545.1"/>
    </source>
</evidence>
<dbReference type="Proteomes" id="UP001211566">
    <property type="component" value="Unassembled WGS sequence"/>
</dbReference>
<dbReference type="Pfam" id="PF15980">
    <property type="entry name" value="ComGF"/>
    <property type="match status" value="1"/>
</dbReference>
<dbReference type="NCBIfam" id="NF041002">
    <property type="entry name" value="pilin_ComGF"/>
    <property type="match status" value="1"/>
</dbReference>
<sequence length="163" mass="19011">MKIKKVKGFLLVEAIISLVITLFCLIMLTNLLALFKQYRQAEHYGNELVLSYVQLNNFIESSNYIEIDQKESNSKKVIFKREEDGKTTNYVLEYYNSSMLRLTASQGGHMPLLMNVKQSSFDIDNQKLKVRIVEQKNGESEWFFDLTSKNKPTKAELEKNDKR</sequence>
<name>A0AAW5WW63_9LACO</name>
<dbReference type="EMBL" id="JAKHEY010000001">
    <property type="protein sequence ID" value="MCZ9677545.1"/>
    <property type="molecule type" value="Genomic_DNA"/>
</dbReference>
<comment type="caution">
    <text evidence="3">The sequence shown here is derived from an EMBL/GenBank/DDBJ whole genome shotgun (WGS) entry which is preliminary data.</text>
</comment>
<dbReference type="Proteomes" id="UP001211420">
    <property type="component" value="Unassembled WGS sequence"/>
</dbReference>
<organism evidence="3 5">
    <name type="scientific">Lactobacillus mulieris</name>
    <dbReference type="NCBI Taxonomy" id="2508708"/>
    <lineage>
        <taxon>Bacteria</taxon>
        <taxon>Bacillati</taxon>
        <taxon>Bacillota</taxon>
        <taxon>Bacilli</taxon>
        <taxon>Lactobacillales</taxon>
        <taxon>Lactobacillaceae</taxon>
        <taxon>Lactobacillus</taxon>
    </lineage>
</organism>
<proteinExistence type="predicted"/>
<evidence type="ECO:0000313" key="4">
    <source>
        <dbReference type="Proteomes" id="UP001211420"/>
    </source>
</evidence>
<feature type="transmembrane region" description="Helical" evidence="1">
    <location>
        <begin position="9"/>
        <end position="35"/>
    </location>
</feature>
<protein>
    <submittedName>
        <fullName evidence="3">ComGF family competence protein</fullName>
    </submittedName>
</protein>
<keyword evidence="1" id="KW-0812">Transmembrane</keyword>
<keyword evidence="4" id="KW-1185">Reference proteome</keyword>
<evidence type="ECO:0000313" key="2">
    <source>
        <dbReference type="EMBL" id="MCZ3621331.1"/>
    </source>
</evidence>